<sequence length="67" mass="7637">MDKRLIIFLALTIITGLIGFSGMTFDGIAAIRVMFLIFADILLITVLARFFFSSDQQQVRLQRIKNN</sequence>
<keyword evidence="1" id="KW-0812">Transmembrane</keyword>
<organism evidence="2 3">
    <name type="scientific">Autumnicola patrickiae</name>
    <dbReference type="NCBI Taxonomy" id="3075591"/>
    <lineage>
        <taxon>Bacteria</taxon>
        <taxon>Pseudomonadati</taxon>
        <taxon>Bacteroidota</taxon>
        <taxon>Flavobacteriia</taxon>
        <taxon>Flavobacteriales</taxon>
        <taxon>Flavobacteriaceae</taxon>
        <taxon>Autumnicola</taxon>
    </lineage>
</organism>
<evidence type="ECO:0000313" key="2">
    <source>
        <dbReference type="EMBL" id="MDT0689546.1"/>
    </source>
</evidence>
<reference evidence="2 3" key="1">
    <citation type="submission" date="2023-09" db="EMBL/GenBank/DDBJ databases">
        <authorList>
            <person name="Rey-Velasco X."/>
        </authorList>
    </citation>
    <scope>NUCLEOTIDE SEQUENCE [LARGE SCALE GENOMIC DNA]</scope>
    <source>
        <strain evidence="2 3">F188</strain>
    </source>
</reference>
<evidence type="ECO:0000313" key="3">
    <source>
        <dbReference type="Proteomes" id="UP001261624"/>
    </source>
</evidence>
<dbReference type="EMBL" id="JAVRHM010000006">
    <property type="protein sequence ID" value="MDT0689546.1"/>
    <property type="molecule type" value="Genomic_DNA"/>
</dbReference>
<dbReference type="Proteomes" id="UP001261624">
    <property type="component" value="Unassembled WGS sequence"/>
</dbReference>
<name>A0ABU3E0M8_9FLAO</name>
<proteinExistence type="predicted"/>
<keyword evidence="3" id="KW-1185">Reference proteome</keyword>
<accession>A0ABU3E0M8</accession>
<protein>
    <submittedName>
        <fullName evidence="2">DUF1328 domain-containing protein</fullName>
    </submittedName>
</protein>
<dbReference type="RefSeq" id="WP_311683191.1">
    <property type="nucleotide sequence ID" value="NZ_JAVRHM010000006.1"/>
</dbReference>
<evidence type="ECO:0000256" key="1">
    <source>
        <dbReference type="SAM" id="Phobius"/>
    </source>
</evidence>
<feature type="transmembrane region" description="Helical" evidence="1">
    <location>
        <begin position="29"/>
        <end position="52"/>
    </location>
</feature>
<feature type="transmembrane region" description="Helical" evidence="1">
    <location>
        <begin position="5"/>
        <end position="23"/>
    </location>
</feature>
<comment type="caution">
    <text evidence="2">The sequence shown here is derived from an EMBL/GenBank/DDBJ whole genome shotgun (WGS) entry which is preliminary data.</text>
</comment>
<gene>
    <name evidence="2" type="ORF">RM549_07105</name>
</gene>
<keyword evidence="1" id="KW-0472">Membrane</keyword>
<keyword evidence="1" id="KW-1133">Transmembrane helix</keyword>